<name>V4P8T7_EUTSA</name>
<evidence type="ECO:0000313" key="3">
    <source>
        <dbReference type="Proteomes" id="UP000030689"/>
    </source>
</evidence>
<dbReference type="OMA" id="RNTIWEE"/>
<organism evidence="2 3">
    <name type="scientific">Eutrema salsugineum</name>
    <name type="common">Saltwater cress</name>
    <name type="synonym">Sisymbrium salsugineum</name>
    <dbReference type="NCBI Taxonomy" id="72664"/>
    <lineage>
        <taxon>Eukaryota</taxon>
        <taxon>Viridiplantae</taxon>
        <taxon>Streptophyta</taxon>
        <taxon>Embryophyta</taxon>
        <taxon>Tracheophyta</taxon>
        <taxon>Spermatophyta</taxon>
        <taxon>Magnoliopsida</taxon>
        <taxon>eudicotyledons</taxon>
        <taxon>Gunneridae</taxon>
        <taxon>Pentapetalae</taxon>
        <taxon>rosids</taxon>
        <taxon>malvids</taxon>
        <taxon>Brassicales</taxon>
        <taxon>Brassicaceae</taxon>
        <taxon>Eutremeae</taxon>
        <taxon>Eutrema</taxon>
    </lineage>
</organism>
<dbReference type="InterPro" id="IPR036047">
    <property type="entry name" value="F-box-like_dom_sf"/>
</dbReference>
<dbReference type="SUPFAM" id="SSF81383">
    <property type="entry name" value="F-box domain"/>
    <property type="match status" value="1"/>
</dbReference>
<dbReference type="InterPro" id="IPR044997">
    <property type="entry name" value="F-box_plant"/>
</dbReference>
<dbReference type="InterPro" id="IPR032675">
    <property type="entry name" value="LRR_dom_sf"/>
</dbReference>
<dbReference type="InterPro" id="IPR001810">
    <property type="entry name" value="F-box_dom"/>
</dbReference>
<protein>
    <recommendedName>
        <fullName evidence="1">F-box domain-containing protein</fullName>
    </recommendedName>
</protein>
<dbReference type="Gene3D" id="3.80.10.10">
    <property type="entry name" value="Ribonuclease Inhibitor"/>
    <property type="match status" value="1"/>
</dbReference>
<dbReference type="Pfam" id="PF00646">
    <property type="entry name" value="F-box"/>
    <property type="match status" value="1"/>
</dbReference>
<dbReference type="EMBL" id="KI517384">
    <property type="protein sequence ID" value="ESQ56021.1"/>
    <property type="molecule type" value="Genomic_DNA"/>
</dbReference>
<dbReference type="KEGG" id="eus:EUTSA_v10027212mg"/>
<dbReference type="Pfam" id="PF24758">
    <property type="entry name" value="LRR_At5g56370"/>
    <property type="match status" value="1"/>
</dbReference>
<dbReference type="Proteomes" id="UP000030689">
    <property type="component" value="Unassembled WGS sequence"/>
</dbReference>
<dbReference type="PANTHER" id="PTHR32153">
    <property type="entry name" value="OJ000223_09.16 PROTEIN"/>
    <property type="match status" value="1"/>
</dbReference>
<dbReference type="SUPFAM" id="SSF52047">
    <property type="entry name" value="RNI-like"/>
    <property type="match status" value="1"/>
</dbReference>
<dbReference type="AlphaFoldDB" id="V4P8T7"/>
<accession>V4P8T7</accession>
<feature type="domain" description="F-box" evidence="1">
    <location>
        <begin position="22"/>
        <end position="68"/>
    </location>
</feature>
<dbReference type="PROSITE" id="PS50181">
    <property type="entry name" value="FBOX"/>
    <property type="match status" value="1"/>
</dbReference>
<reference evidence="2 3" key="1">
    <citation type="journal article" date="2013" name="Front. Plant Sci.">
        <title>The Reference Genome of the Halophytic Plant Eutrema salsugineum.</title>
        <authorList>
            <person name="Yang R."/>
            <person name="Jarvis D.E."/>
            <person name="Chen H."/>
            <person name="Beilstein M.A."/>
            <person name="Grimwood J."/>
            <person name="Jenkins J."/>
            <person name="Shu S."/>
            <person name="Prochnik S."/>
            <person name="Xin M."/>
            <person name="Ma C."/>
            <person name="Schmutz J."/>
            <person name="Wing R.A."/>
            <person name="Mitchell-Olds T."/>
            <person name="Schumaker K.S."/>
            <person name="Wang X."/>
        </authorList>
    </citation>
    <scope>NUCLEOTIDE SEQUENCE [LARGE SCALE GENOMIC DNA]</scope>
</reference>
<dbReference type="InterPro" id="IPR053781">
    <property type="entry name" value="F-box_AtFBL13-like"/>
</dbReference>
<proteinExistence type="predicted"/>
<sequence>MERSPLTSDAQKKSIVDAINTDDRISKLPNDLLVKILSRLSLKEAMRTSVLSNRCVHVWKDVSRYKRHHGHLEKCTIIYYPYQCEDGMVEAWIRSLIHVKHIKHLTLKNFICPFRPNPTITLDLPPESFSHPCLDSLTLSRYNIETSHAFDNCWNIKKLELTGISAGVGVFNVVLVSCPSLEVLVVDINCHKGRGLLKIENPNLKFLYLSCYNIDAIEVSSPNLDILTIGNLLCEKEKVVIASPRLQFYRNYWTTLYAHTSYSISCPDQEKKSIGHEFLMRRSRDFLSEFASMSVSVDLANTKEVEMLHEILAACPREMEELEILFKKSNSPRKVETSIARTQKQFWEETKPFSHANFSAYTVRLSNFSGSKEEFTLASRLITQGMVGKTMLIKPLSFSPSNKLEIEGAVANLNELPKGHRELDIVMV</sequence>
<dbReference type="CDD" id="cd22160">
    <property type="entry name" value="F-box_AtFBL13-like"/>
    <property type="match status" value="1"/>
</dbReference>
<dbReference type="InterPro" id="IPR055411">
    <property type="entry name" value="LRR_FXL15/At3g58940/PEG3-like"/>
</dbReference>
<dbReference type="Gramene" id="ESQ56021">
    <property type="protein sequence ID" value="ESQ56021"/>
    <property type="gene ID" value="EUTSA_v10027212mg"/>
</dbReference>
<keyword evidence="3" id="KW-1185">Reference proteome</keyword>
<evidence type="ECO:0000259" key="1">
    <source>
        <dbReference type="PROSITE" id="PS50181"/>
    </source>
</evidence>
<evidence type="ECO:0000313" key="2">
    <source>
        <dbReference type="EMBL" id="ESQ56021.1"/>
    </source>
</evidence>
<gene>
    <name evidence="2" type="ORF">EUTSA_v10027212mg</name>
</gene>